<comment type="similarity">
    <text evidence="7">Belongs to the TonB-dependent receptor family.</text>
</comment>
<dbReference type="InterPro" id="IPR037066">
    <property type="entry name" value="Plug_dom_sf"/>
</dbReference>
<dbReference type="SUPFAM" id="SSF49464">
    <property type="entry name" value="Carboxypeptidase regulatory domain-like"/>
    <property type="match status" value="1"/>
</dbReference>
<dbReference type="NCBIfam" id="TIGR04057">
    <property type="entry name" value="SusC_RagA_signa"/>
    <property type="match status" value="1"/>
</dbReference>
<dbReference type="EMBL" id="JBHLWO010000002">
    <property type="protein sequence ID" value="MFC0318666.1"/>
    <property type="molecule type" value="Genomic_DNA"/>
</dbReference>
<keyword evidence="4 7" id="KW-0812">Transmembrane</keyword>
<evidence type="ECO:0000256" key="4">
    <source>
        <dbReference type="ARBA" id="ARBA00022692"/>
    </source>
</evidence>
<dbReference type="InterPro" id="IPR008969">
    <property type="entry name" value="CarboxyPept-like_regulatory"/>
</dbReference>
<dbReference type="NCBIfam" id="TIGR04056">
    <property type="entry name" value="OMP_RagA_SusC"/>
    <property type="match status" value="1"/>
</dbReference>
<dbReference type="Gene3D" id="2.40.170.20">
    <property type="entry name" value="TonB-dependent receptor, beta-barrel domain"/>
    <property type="match status" value="1"/>
</dbReference>
<dbReference type="InterPro" id="IPR023997">
    <property type="entry name" value="TonB-dep_OMP_SusC/RagA_CS"/>
</dbReference>
<evidence type="ECO:0000256" key="1">
    <source>
        <dbReference type="ARBA" id="ARBA00004571"/>
    </source>
</evidence>
<accession>A0ABV6HIG9</accession>
<dbReference type="PROSITE" id="PS52016">
    <property type="entry name" value="TONB_DEPENDENT_REC_3"/>
    <property type="match status" value="1"/>
</dbReference>
<comment type="subcellular location">
    <subcellularLocation>
        <location evidence="1 7">Cell outer membrane</location>
        <topology evidence="1 7">Multi-pass membrane protein</topology>
    </subcellularLocation>
</comment>
<feature type="domain" description="TonB-dependent receptor plug" evidence="8">
    <location>
        <begin position="235"/>
        <end position="355"/>
    </location>
</feature>
<dbReference type="Pfam" id="PF13715">
    <property type="entry name" value="CarbopepD_reg_2"/>
    <property type="match status" value="1"/>
</dbReference>
<evidence type="ECO:0000259" key="8">
    <source>
        <dbReference type="Pfam" id="PF07715"/>
    </source>
</evidence>
<keyword evidence="2 7" id="KW-0813">Transport</keyword>
<evidence type="ECO:0000313" key="10">
    <source>
        <dbReference type="Proteomes" id="UP001589774"/>
    </source>
</evidence>
<evidence type="ECO:0000256" key="2">
    <source>
        <dbReference type="ARBA" id="ARBA00022448"/>
    </source>
</evidence>
<dbReference type="InterPro" id="IPR036942">
    <property type="entry name" value="Beta-barrel_TonB_sf"/>
</dbReference>
<evidence type="ECO:0000256" key="3">
    <source>
        <dbReference type="ARBA" id="ARBA00022452"/>
    </source>
</evidence>
<dbReference type="InterPro" id="IPR039426">
    <property type="entry name" value="TonB-dep_rcpt-like"/>
</dbReference>
<name>A0ABV6HIG9_9SPHI</name>
<keyword evidence="5 7" id="KW-0472">Membrane</keyword>
<evidence type="ECO:0000256" key="5">
    <source>
        <dbReference type="ARBA" id="ARBA00023136"/>
    </source>
</evidence>
<keyword evidence="10" id="KW-1185">Reference proteome</keyword>
<organism evidence="9 10">
    <name type="scientific">Olivibacter oleidegradans</name>
    <dbReference type="NCBI Taxonomy" id="760123"/>
    <lineage>
        <taxon>Bacteria</taxon>
        <taxon>Pseudomonadati</taxon>
        <taxon>Bacteroidota</taxon>
        <taxon>Sphingobacteriia</taxon>
        <taxon>Sphingobacteriales</taxon>
        <taxon>Sphingobacteriaceae</taxon>
        <taxon>Olivibacter</taxon>
    </lineage>
</organism>
<dbReference type="Proteomes" id="UP001589774">
    <property type="component" value="Unassembled WGS sequence"/>
</dbReference>
<comment type="caution">
    <text evidence="9">The sequence shown here is derived from an EMBL/GenBank/DDBJ whole genome shotgun (WGS) entry which is preliminary data.</text>
</comment>
<protein>
    <submittedName>
        <fullName evidence="9">SusC/RagA family TonB-linked outer membrane protein</fullName>
    </submittedName>
</protein>
<dbReference type="Gene3D" id="2.170.130.10">
    <property type="entry name" value="TonB-dependent receptor, plug domain"/>
    <property type="match status" value="1"/>
</dbReference>
<dbReference type="InterPro" id="IPR023996">
    <property type="entry name" value="TonB-dep_OMP_SusC/RagA"/>
</dbReference>
<evidence type="ECO:0000256" key="7">
    <source>
        <dbReference type="PROSITE-ProRule" id="PRU01360"/>
    </source>
</evidence>
<sequence length="1097" mass="122114">MNKSIHISLLLRRKTRSNGLNLSKTQIRTLVLMKLNILLLLVLSLQVSAKVYSQQVSLSVRNTPLEEVLEELSKQSGYSFLYDEVYLSQAKPLTLKATKVEILKVLPWVFADQPFLYKINEKIITLVPKFNVKPNETETKQDSVRGKITDSLGRPLLGVTIRIESTNITTNSDENGEFRLKFVPKGVNIRFSYIGYAPENRIYDGLKTLKTVILKPLSSKLDETVVIAYGQTTKRLNTGSVGKVTAAEIARQPVANPIAALQGRIPGVEITQQSGRTGSNFNILIRGQSSIANGNEPLYIIDGVPWLSTSLSQIAGSAGSQSPFNSINPQDVQSIEVLKDADATAIYGSRGANGVILITTKKGSIGRTTVDLNAYTGFSKVGHTMPLMNTEQYLAMRKEALANDGITPTNTNAPDLLLYNQERFTDWMQVLIGNTASLTDIQAALSGGSINTQFRLTGGFRRETNVYPNKDADKRGSGQLNFTHRSENGKLRSSLTLNYSNDDNNLPSFDLTSGIYSAPNLKLYNEDGSFAWNENGSANRSNPIAQTLQTINSVTDNMVSNLSLGYSISKNFQVKVNTGYTYLQLEETKLFPLASYVPSASRTSGQSQFAKSRIRNWIIEPQISYNQSFDNHRIDVLLGASWQKEETIGTTINASNYSNEALLHTSAGAGTISTSELYSLYKYQSVFGRINYQFKKRYLLNLTARRDGSSRFGPGQRFANFGAIGGAWIFTEEPFIKDDVSFLSFGKIRASFGLTGNDKIGNYQFMDTYGSVKYPYGGVSGLVAQRLFNAVYKWESNRKLEFALDLGFLKDRILLSGGWFRNRSGNQLLQYSLPSQTGFTGVIRNLPALVENVGFEFEVNTLNIQNKNLTWKTSFNLTRAENKLLEFPNLKASSYSNKYEIGHSLNIAKAYPYNGIDQKTGLWSADVNAGQSAITNLTPKFYGGFNNSIEYKGFELNIFFQFIKKTGRNFIYTLPALAGGMNYNMPVIFEDRWQSQNEETDIQRFGTTGIASSSRTNYLLSNGVMTDASFIRLKNASLSYSIPSNWVNRFNIQRFRIYLQGQNLLTFTGYEGNDPEVNSMVVLPPLRTVTLGFQLTI</sequence>
<proteinExistence type="inferred from homology"/>
<evidence type="ECO:0000313" key="9">
    <source>
        <dbReference type="EMBL" id="MFC0318666.1"/>
    </source>
</evidence>
<dbReference type="SUPFAM" id="SSF56935">
    <property type="entry name" value="Porins"/>
    <property type="match status" value="1"/>
</dbReference>
<keyword evidence="3 7" id="KW-1134">Transmembrane beta strand</keyword>
<keyword evidence="6 7" id="KW-0998">Cell outer membrane</keyword>
<reference evidence="9 10" key="1">
    <citation type="submission" date="2024-09" db="EMBL/GenBank/DDBJ databases">
        <authorList>
            <person name="Sun Q."/>
            <person name="Mori K."/>
        </authorList>
    </citation>
    <scope>NUCLEOTIDE SEQUENCE [LARGE SCALE GENOMIC DNA]</scope>
    <source>
        <strain evidence="9 10">CCM 7765</strain>
    </source>
</reference>
<evidence type="ECO:0000256" key="6">
    <source>
        <dbReference type="ARBA" id="ARBA00023237"/>
    </source>
</evidence>
<dbReference type="RefSeq" id="WP_130857517.1">
    <property type="nucleotide sequence ID" value="NZ_JBHLWO010000002.1"/>
</dbReference>
<dbReference type="Gene3D" id="2.60.40.1120">
    <property type="entry name" value="Carboxypeptidase-like, regulatory domain"/>
    <property type="match status" value="1"/>
</dbReference>
<dbReference type="Pfam" id="PF07715">
    <property type="entry name" value="Plug"/>
    <property type="match status" value="1"/>
</dbReference>
<dbReference type="InterPro" id="IPR012910">
    <property type="entry name" value="Plug_dom"/>
</dbReference>
<gene>
    <name evidence="9" type="ORF">ACFFI0_10110</name>
</gene>